<organism evidence="2 3">
    <name type="scientific">Ogataea philodendri</name>
    <dbReference type="NCBI Taxonomy" id="1378263"/>
    <lineage>
        <taxon>Eukaryota</taxon>
        <taxon>Fungi</taxon>
        <taxon>Dikarya</taxon>
        <taxon>Ascomycota</taxon>
        <taxon>Saccharomycotina</taxon>
        <taxon>Pichiomycetes</taxon>
        <taxon>Pichiales</taxon>
        <taxon>Pichiaceae</taxon>
        <taxon>Ogataea</taxon>
    </lineage>
</organism>
<keyword evidence="1" id="KW-0224">Dipeptidase</keyword>
<protein>
    <recommendedName>
        <fullName evidence="1">Dipeptidase</fullName>
        <ecNumber evidence="1">3.4.13.19</ecNumber>
    </recommendedName>
</protein>
<evidence type="ECO:0000256" key="1">
    <source>
        <dbReference type="RuleBase" id="RU341113"/>
    </source>
</evidence>
<dbReference type="GO" id="GO:0070573">
    <property type="term" value="F:metallodipeptidase activity"/>
    <property type="evidence" value="ECO:0007669"/>
    <property type="project" value="InterPro"/>
</dbReference>
<dbReference type="SUPFAM" id="SSF51556">
    <property type="entry name" value="Metallo-dependent hydrolases"/>
    <property type="match status" value="1"/>
</dbReference>
<dbReference type="OrthoDB" id="445695at2759"/>
<dbReference type="PANTHER" id="PTHR10443">
    <property type="entry name" value="MICROSOMAL DIPEPTIDASE"/>
    <property type="match status" value="1"/>
</dbReference>
<proteinExistence type="inferred from homology"/>
<dbReference type="Pfam" id="PF01244">
    <property type="entry name" value="Peptidase_M19"/>
    <property type="match status" value="1"/>
</dbReference>
<keyword evidence="1" id="KW-0645">Protease</keyword>
<dbReference type="InterPro" id="IPR032466">
    <property type="entry name" value="Metal_Hydrolase"/>
</dbReference>
<name>A0A9P8T798_9ASCO</name>
<reference evidence="2" key="2">
    <citation type="submission" date="2021-01" db="EMBL/GenBank/DDBJ databases">
        <authorList>
            <person name="Schikora-Tamarit M.A."/>
        </authorList>
    </citation>
    <scope>NUCLEOTIDE SEQUENCE</scope>
    <source>
        <strain evidence="2">CBS6075</strain>
    </source>
</reference>
<evidence type="ECO:0000313" key="3">
    <source>
        <dbReference type="Proteomes" id="UP000769157"/>
    </source>
</evidence>
<dbReference type="RefSeq" id="XP_046062354.1">
    <property type="nucleotide sequence ID" value="XM_046202482.1"/>
</dbReference>
<dbReference type="CDD" id="cd01301">
    <property type="entry name" value="rDP_like"/>
    <property type="match status" value="1"/>
</dbReference>
<dbReference type="EC" id="3.4.13.19" evidence="1"/>
<accession>A0A9P8T798</accession>
<dbReference type="Proteomes" id="UP000769157">
    <property type="component" value="Unassembled WGS sequence"/>
</dbReference>
<dbReference type="GeneID" id="70233661"/>
<keyword evidence="1" id="KW-0378">Hydrolase</keyword>
<reference evidence="2" key="1">
    <citation type="journal article" date="2021" name="Open Biol.">
        <title>Shared evolutionary footprints suggest mitochondrial oxidative damage underlies multiple complex I losses in fungi.</title>
        <authorList>
            <person name="Schikora-Tamarit M.A."/>
            <person name="Marcet-Houben M."/>
            <person name="Nosek J."/>
            <person name="Gabaldon T."/>
        </authorList>
    </citation>
    <scope>NUCLEOTIDE SEQUENCE</scope>
    <source>
        <strain evidence="2">CBS6075</strain>
    </source>
</reference>
<dbReference type="GO" id="GO:0046872">
    <property type="term" value="F:metal ion binding"/>
    <property type="evidence" value="ECO:0007669"/>
    <property type="project" value="UniProtKB-UniRule"/>
</dbReference>
<sequence>MSDLGNIARYKQHLDEKKSSVRIDTSFVDMVEDLQIKFKDLLKAVPVVDTHNDLPYLVRLQLHLDLDDEKFDLDSPLIGQTDLLRLKEGGVGLQFFSCWIEPPNPDELYQDFDTANSVVRDTLEQVDIVKRIIRKYPNKMTFVTKADDALKEYLSTGKISIALGVEGLHQVDTSLAVLRQYHELGVRYVTLTHNCDNPFATGCTTVIAGKEDKGLTDYGRRAIKEFNRLGMMVDLSHVSHQTMIDTLDITKAPVIFSHSSAYSVTGHLRNVKDDVLQMVKENGGVVCVTFVPGFVQKPGAKEATIDDCVDHILHIVNLIGWDHVGLGSDFDGMASTGPKGLTDVSKYPDLIVKVWQKTNATENDIKKIMGLNVLRVWEQCELVAESMENEDPVGDTWEGRNWSFPEWCTRCSVLYPGSDKKNAHKHTIYSTQRFNFPNETLP</sequence>
<comment type="cofactor">
    <cofactor evidence="1">
        <name>Zn(2+)</name>
        <dbReference type="ChEBI" id="CHEBI:29105"/>
    </cofactor>
</comment>
<dbReference type="EMBL" id="JAEUBE010000158">
    <property type="protein sequence ID" value="KAH3667940.1"/>
    <property type="molecule type" value="Genomic_DNA"/>
</dbReference>
<comment type="caution">
    <text evidence="2">The sequence shown here is derived from an EMBL/GenBank/DDBJ whole genome shotgun (WGS) entry which is preliminary data.</text>
</comment>
<evidence type="ECO:0000313" key="2">
    <source>
        <dbReference type="EMBL" id="KAH3667940.1"/>
    </source>
</evidence>
<dbReference type="PROSITE" id="PS51365">
    <property type="entry name" value="RENAL_DIPEPTIDASE_2"/>
    <property type="match status" value="1"/>
</dbReference>
<dbReference type="AlphaFoldDB" id="A0A9P8T798"/>
<gene>
    <name evidence="2" type="ORF">OGAPHI_001694</name>
</gene>
<keyword evidence="3" id="KW-1185">Reference proteome</keyword>
<keyword evidence="1" id="KW-0862">Zinc</keyword>
<dbReference type="Gene3D" id="3.20.20.140">
    <property type="entry name" value="Metal-dependent hydrolases"/>
    <property type="match status" value="1"/>
</dbReference>
<dbReference type="PANTHER" id="PTHR10443:SF12">
    <property type="entry name" value="DIPEPTIDASE"/>
    <property type="match status" value="1"/>
</dbReference>
<keyword evidence="1" id="KW-0482">Metalloprotease</keyword>
<comment type="similarity">
    <text evidence="1">Belongs to the metallo-dependent hydrolases superfamily. Peptidase M19 family.</text>
</comment>
<dbReference type="InterPro" id="IPR008257">
    <property type="entry name" value="Pept_M19"/>
</dbReference>
<keyword evidence="1" id="KW-0479">Metal-binding</keyword>
<dbReference type="GO" id="GO:0006508">
    <property type="term" value="P:proteolysis"/>
    <property type="evidence" value="ECO:0007669"/>
    <property type="project" value="UniProtKB-KW"/>
</dbReference>
<comment type="catalytic activity">
    <reaction evidence="1">
        <text>an L-aminoacyl-L-amino acid + H2O = 2 an L-alpha-amino acid</text>
        <dbReference type="Rhea" id="RHEA:48940"/>
        <dbReference type="ChEBI" id="CHEBI:15377"/>
        <dbReference type="ChEBI" id="CHEBI:59869"/>
        <dbReference type="ChEBI" id="CHEBI:77460"/>
        <dbReference type="EC" id="3.4.13.19"/>
    </reaction>
</comment>